<evidence type="ECO:0000313" key="4">
    <source>
        <dbReference type="EMBL" id="CAF1652742.1"/>
    </source>
</evidence>
<sequence length="164" mass="19004">MNNRRTSSTQSVRVGKFLHEANLSLVVVVVDNIIGFFCIILAEARGDRGRSENVISRRPRRPQQQTTEEIAMQIKELQEKLNYQIRKQNSLSSSFDNLQKLFNEQEGELKDLREHVHRLKLMPSKIDVALDWVVRGVGLVQEHLQGQHQEQRREDNDDASIVSF</sequence>
<evidence type="ECO:0000256" key="2">
    <source>
        <dbReference type="SAM" id="MobiDB-lite"/>
    </source>
</evidence>
<evidence type="ECO:0000256" key="1">
    <source>
        <dbReference type="SAM" id="Coils"/>
    </source>
</evidence>
<keyword evidence="3" id="KW-0472">Membrane</keyword>
<dbReference type="AlphaFoldDB" id="A0A816EWB3"/>
<comment type="caution">
    <text evidence="4">The sequence shown here is derived from an EMBL/GenBank/DDBJ whole genome shotgun (WGS) entry which is preliminary data.</text>
</comment>
<keyword evidence="1" id="KW-0175">Coiled coil</keyword>
<keyword evidence="3" id="KW-1133">Transmembrane helix</keyword>
<gene>
    <name evidence="4" type="ORF">KQP761_LOCUS30306</name>
</gene>
<dbReference type="EMBL" id="CAJNOW010016837">
    <property type="protein sequence ID" value="CAF1652742.1"/>
    <property type="molecule type" value="Genomic_DNA"/>
</dbReference>
<dbReference type="Proteomes" id="UP000663834">
    <property type="component" value="Unassembled WGS sequence"/>
</dbReference>
<evidence type="ECO:0000313" key="5">
    <source>
        <dbReference type="Proteomes" id="UP000663834"/>
    </source>
</evidence>
<proteinExistence type="predicted"/>
<keyword evidence="3" id="KW-0812">Transmembrane</keyword>
<dbReference type="OrthoDB" id="10358306at2759"/>
<feature type="coiled-coil region" evidence="1">
    <location>
        <begin position="95"/>
        <end position="122"/>
    </location>
</feature>
<reference evidence="4" key="1">
    <citation type="submission" date="2021-02" db="EMBL/GenBank/DDBJ databases">
        <authorList>
            <person name="Nowell W R."/>
        </authorList>
    </citation>
    <scope>NUCLEOTIDE SEQUENCE</scope>
</reference>
<evidence type="ECO:0000256" key="3">
    <source>
        <dbReference type="SAM" id="Phobius"/>
    </source>
</evidence>
<accession>A0A816EWB3</accession>
<name>A0A816EWB3_9BILA</name>
<organism evidence="4 5">
    <name type="scientific">Rotaria magnacalcarata</name>
    <dbReference type="NCBI Taxonomy" id="392030"/>
    <lineage>
        <taxon>Eukaryota</taxon>
        <taxon>Metazoa</taxon>
        <taxon>Spiralia</taxon>
        <taxon>Gnathifera</taxon>
        <taxon>Rotifera</taxon>
        <taxon>Eurotatoria</taxon>
        <taxon>Bdelloidea</taxon>
        <taxon>Philodinida</taxon>
        <taxon>Philodinidae</taxon>
        <taxon>Rotaria</taxon>
    </lineage>
</organism>
<protein>
    <submittedName>
        <fullName evidence="4">Uncharacterized protein</fullName>
    </submittedName>
</protein>
<feature type="transmembrane region" description="Helical" evidence="3">
    <location>
        <begin position="21"/>
        <end position="42"/>
    </location>
</feature>
<feature type="region of interest" description="Disordered" evidence="2">
    <location>
        <begin position="144"/>
        <end position="164"/>
    </location>
</feature>